<accession>A0A6P3ULP2</accession>
<evidence type="ECO:0000256" key="1">
    <source>
        <dbReference type="SAM" id="MobiDB-lite"/>
    </source>
</evidence>
<dbReference type="RefSeq" id="XP_024220748.1">
    <property type="nucleotide sequence ID" value="XM_024364980.2"/>
</dbReference>
<evidence type="ECO:0000313" key="6">
    <source>
        <dbReference type="RefSeq" id="XP_033174705.1"/>
    </source>
</evidence>
<sequence>MNLCLLFRCLCSHLPMSTLCLPGKHIVTYPLYTSRSINLYNNDDVYVINKTGRILFKTQRSFSVPTAKEAKSNEEVEPKNRSARVSVSNENNILLDPEVLTDFSTQTLVLTVLVTLVKNSTDENEQRILYEYLAEASVVFPKVFPVIHNLLDAKINNVLSSCHDQGILNSVQAIIQNMIACEDTSQQQLHYLQSCGFGGLWRFAGPYTNSNCTAESAQLFVNCLEAMVETCLPVDEVEALNSNEISSEKCKRSDSHQSEVAQKKKSLTHGGDRASSRAFSEKMDETSQSRSSFIHIDHSIDSREDVLLDSVGQGENTSSSNNSQP</sequence>
<evidence type="ECO:0000256" key="2">
    <source>
        <dbReference type="SAM" id="SignalP"/>
    </source>
</evidence>
<dbReference type="OrthoDB" id="28245at2759"/>
<proteinExistence type="predicted"/>
<dbReference type="Proteomes" id="UP000515180">
    <property type="component" value="Unplaced"/>
</dbReference>
<dbReference type="RefSeq" id="XP_033174705.1">
    <property type="nucleotide sequence ID" value="XM_033318814.1"/>
</dbReference>
<evidence type="ECO:0000313" key="4">
    <source>
        <dbReference type="RefSeq" id="XP_012236462.1"/>
    </source>
</evidence>
<feature type="compositionally biased region" description="Basic and acidic residues" evidence="1">
    <location>
        <begin position="295"/>
        <end position="306"/>
    </location>
</feature>
<reference evidence="4 5" key="1">
    <citation type="submission" date="2025-04" db="UniProtKB">
        <authorList>
            <consortium name="RefSeq"/>
        </authorList>
    </citation>
    <scope>IDENTIFICATION</scope>
</reference>
<organism evidence="3 4">
    <name type="scientific">Bombus impatiens</name>
    <name type="common">Bumblebee</name>
    <dbReference type="NCBI Taxonomy" id="132113"/>
    <lineage>
        <taxon>Eukaryota</taxon>
        <taxon>Metazoa</taxon>
        <taxon>Ecdysozoa</taxon>
        <taxon>Arthropoda</taxon>
        <taxon>Hexapoda</taxon>
        <taxon>Insecta</taxon>
        <taxon>Pterygota</taxon>
        <taxon>Neoptera</taxon>
        <taxon>Endopterygota</taxon>
        <taxon>Hymenoptera</taxon>
        <taxon>Apocrita</taxon>
        <taxon>Aculeata</taxon>
        <taxon>Apoidea</taxon>
        <taxon>Anthophila</taxon>
        <taxon>Apidae</taxon>
        <taxon>Bombus</taxon>
        <taxon>Pyrobombus</taxon>
    </lineage>
</organism>
<keyword evidence="2" id="KW-0732">Signal</keyword>
<protein>
    <submittedName>
        <fullName evidence="4 5">Neurofibromin</fullName>
    </submittedName>
</protein>
<gene>
    <name evidence="4 5 6" type="primary">LOC105680267</name>
</gene>
<feature type="chain" id="PRO_5044646502" evidence="2">
    <location>
        <begin position="21"/>
        <end position="325"/>
    </location>
</feature>
<feature type="compositionally biased region" description="Basic and acidic residues" evidence="1">
    <location>
        <begin position="270"/>
        <end position="287"/>
    </location>
</feature>
<evidence type="ECO:0000313" key="3">
    <source>
        <dbReference type="Proteomes" id="UP000515180"/>
    </source>
</evidence>
<evidence type="ECO:0000313" key="5">
    <source>
        <dbReference type="RefSeq" id="XP_024220748.1"/>
    </source>
</evidence>
<name>A0A6P3ULP2_BOMIM</name>
<keyword evidence="3" id="KW-1185">Reference proteome</keyword>
<feature type="signal peptide" evidence="2">
    <location>
        <begin position="1"/>
        <end position="20"/>
    </location>
</feature>
<dbReference type="RefSeq" id="XP_012236462.1">
    <property type="nucleotide sequence ID" value="XM_012381039.3"/>
</dbReference>
<dbReference type="AlphaFoldDB" id="A0A6P3ULP2"/>
<feature type="compositionally biased region" description="Basic and acidic residues" evidence="1">
    <location>
        <begin position="248"/>
        <end position="257"/>
    </location>
</feature>
<dbReference type="KEGG" id="bim:105680267"/>
<dbReference type="GeneID" id="105680267"/>
<feature type="compositionally biased region" description="Polar residues" evidence="1">
    <location>
        <begin position="313"/>
        <end position="325"/>
    </location>
</feature>
<feature type="region of interest" description="Disordered" evidence="1">
    <location>
        <begin position="248"/>
        <end position="325"/>
    </location>
</feature>